<evidence type="ECO:0000259" key="1">
    <source>
        <dbReference type="Pfam" id="PF25766"/>
    </source>
</evidence>
<dbReference type="AlphaFoldDB" id="A0A0R3QQV8"/>
<gene>
    <name evidence="2" type="ORF">BTMF_LOCUS8144</name>
</gene>
<dbReference type="Proteomes" id="UP000280834">
    <property type="component" value="Unassembled WGS sequence"/>
</dbReference>
<reference evidence="2 3" key="2">
    <citation type="submission" date="2018-11" db="EMBL/GenBank/DDBJ databases">
        <authorList>
            <consortium name="Pathogen Informatics"/>
        </authorList>
    </citation>
    <scope>NUCLEOTIDE SEQUENCE [LARGE SCALE GENOMIC DNA]</scope>
</reference>
<dbReference type="EMBL" id="UZAG01016256">
    <property type="protein sequence ID" value="VDO27075.1"/>
    <property type="molecule type" value="Genomic_DNA"/>
</dbReference>
<dbReference type="WBParaSite" id="BTMF_0001009301-mRNA-1">
    <property type="protein sequence ID" value="BTMF_0001009301-mRNA-1"/>
    <property type="gene ID" value="BTMF_0001009301"/>
</dbReference>
<protein>
    <submittedName>
        <fullName evidence="4">Cullin domain-containing protein</fullName>
    </submittedName>
</protein>
<reference evidence="4" key="1">
    <citation type="submission" date="2017-02" db="UniProtKB">
        <authorList>
            <consortium name="WormBaseParasite"/>
        </authorList>
    </citation>
    <scope>IDENTIFICATION</scope>
</reference>
<keyword evidence="3" id="KW-1185">Reference proteome</keyword>
<dbReference type="Pfam" id="PF25766">
    <property type="entry name" value="TPR_RPAP1"/>
    <property type="match status" value="1"/>
</dbReference>
<dbReference type="STRING" id="42155.A0A0R3QQV8"/>
<name>A0A0R3QQV8_9BILA</name>
<evidence type="ECO:0000313" key="3">
    <source>
        <dbReference type="Proteomes" id="UP000280834"/>
    </source>
</evidence>
<sequence length="230" mass="27044">MSYLFSNFVIAKLIFPSLFFYSGPEIFKDEYVSQCLSRFLHDYLEPKTRKGLLCLVLKEPIAGLDAFGPFYEDLLRHFEEFSMGDENFTLFILLGAYGNQRLLDGLLMKCALWAPDKNIVRQMILKKDDFLLNLVTARQMNEVEVTEKNYFSHFRKLLLTYAATIRDSIIMKNRNQLVYEIASSELIYYVKWHMTKNVHEKIDTELVKQYNNLASTLQQSLHGYLDFQLK</sequence>
<organism evidence="4">
    <name type="scientific">Brugia timori</name>
    <dbReference type="NCBI Taxonomy" id="42155"/>
    <lineage>
        <taxon>Eukaryota</taxon>
        <taxon>Metazoa</taxon>
        <taxon>Ecdysozoa</taxon>
        <taxon>Nematoda</taxon>
        <taxon>Chromadorea</taxon>
        <taxon>Rhabditida</taxon>
        <taxon>Spirurina</taxon>
        <taxon>Spiruromorpha</taxon>
        <taxon>Filarioidea</taxon>
        <taxon>Onchocercidae</taxon>
        <taxon>Brugia</taxon>
    </lineage>
</organism>
<accession>A0A0R3QQV8</accession>
<dbReference type="PANTHER" id="PTHR21483">
    <property type="entry name" value="RNA POLYMERASE II-ASSOCIATED PROTEIN 1"/>
    <property type="match status" value="1"/>
</dbReference>
<dbReference type="InterPro" id="IPR039913">
    <property type="entry name" value="RPAP1/Rba50"/>
</dbReference>
<dbReference type="PANTHER" id="PTHR21483:SF18">
    <property type="entry name" value="RNA POLYMERASE II-ASSOCIATED PROTEIN 1"/>
    <property type="match status" value="1"/>
</dbReference>
<evidence type="ECO:0000313" key="4">
    <source>
        <dbReference type="WBParaSite" id="BTMF_0001009301-mRNA-1"/>
    </source>
</evidence>
<dbReference type="InterPro" id="IPR057989">
    <property type="entry name" value="TPR_RPAP1/MINIYO-like"/>
</dbReference>
<evidence type="ECO:0000313" key="2">
    <source>
        <dbReference type="EMBL" id="VDO27075.1"/>
    </source>
</evidence>
<dbReference type="GO" id="GO:0006366">
    <property type="term" value="P:transcription by RNA polymerase II"/>
    <property type="evidence" value="ECO:0007669"/>
    <property type="project" value="InterPro"/>
</dbReference>
<feature type="domain" description="RPAP1/MINIYO-like TPR repeats" evidence="1">
    <location>
        <begin position="11"/>
        <end position="194"/>
    </location>
</feature>
<proteinExistence type="predicted"/>